<dbReference type="RefSeq" id="WP_029331290.1">
    <property type="nucleotide sequence ID" value="NZ_LR732312.1"/>
</dbReference>
<dbReference type="Proteomes" id="UP000439752">
    <property type="component" value="Unassembled WGS sequence"/>
</dbReference>
<evidence type="ECO:0000313" key="1">
    <source>
        <dbReference type="EMBL" id="VWX36077.1"/>
    </source>
</evidence>
<protein>
    <submittedName>
        <fullName evidence="1">Thiol reductase thioredoxin</fullName>
    </submittedName>
</protein>
<sequence>MKEVTEVPANGLLYVYAPMCGTCAIASRMLDIVEATKDEEWIQKANGNFIPEFLEQAQVMSVPALLKVKDHQVVERLYAFQNVQNVFAFCAE</sequence>
<gene>
    <name evidence="1" type="ORF">EXIGUO9Y_270123</name>
</gene>
<name>A0A653IAG7_9BACL</name>
<dbReference type="Gene3D" id="3.40.30.10">
    <property type="entry name" value="Glutaredoxin"/>
    <property type="match status" value="1"/>
</dbReference>
<dbReference type="InterPro" id="IPR036249">
    <property type="entry name" value="Thioredoxin-like_sf"/>
</dbReference>
<proteinExistence type="predicted"/>
<dbReference type="SUPFAM" id="SSF52833">
    <property type="entry name" value="Thioredoxin-like"/>
    <property type="match status" value="1"/>
</dbReference>
<evidence type="ECO:0000313" key="2">
    <source>
        <dbReference type="Proteomes" id="UP000439752"/>
    </source>
</evidence>
<dbReference type="EMBL" id="CABWKQ010000020">
    <property type="protein sequence ID" value="VWX36077.1"/>
    <property type="molecule type" value="Genomic_DNA"/>
</dbReference>
<dbReference type="AlphaFoldDB" id="A0A653IAG7"/>
<accession>A0A653IAG7</accession>
<keyword evidence="2" id="KW-1185">Reference proteome</keyword>
<reference evidence="1 2" key="1">
    <citation type="submission" date="2019-10" db="EMBL/GenBank/DDBJ databases">
        <authorList>
            <person name="Karimi E."/>
        </authorList>
    </citation>
    <scope>NUCLEOTIDE SEQUENCE [LARGE SCALE GENOMIC DNA]</scope>
    <source>
        <strain evidence="1">Exiguobacterium sp. 9Y</strain>
    </source>
</reference>
<dbReference type="CDD" id="cd02947">
    <property type="entry name" value="TRX_family"/>
    <property type="match status" value="1"/>
</dbReference>
<organism evidence="1 2">
    <name type="scientific">Exiguobacterium oxidotolerans</name>
    <dbReference type="NCBI Taxonomy" id="223958"/>
    <lineage>
        <taxon>Bacteria</taxon>
        <taxon>Bacillati</taxon>
        <taxon>Bacillota</taxon>
        <taxon>Bacilli</taxon>
        <taxon>Bacillales</taxon>
        <taxon>Bacillales Family XII. Incertae Sedis</taxon>
        <taxon>Exiguobacterium</taxon>
    </lineage>
</organism>